<keyword evidence="4 7" id="KW-0812">Transmembrane</keyword>
<comment type="subcellular location">
    <subcellularLocation>
        <location evidence="1">Cell membrane</location>
        <topology evidence="1">Multi-pass membrane protein</topology>
    </subcellularLocation>
</comment>
<evidence type="ECO:0000313" key="9">
    <source>
        <dbReference type="Proteomes" id="UP001300261"/>
    </source>
</evidence>
<keyword evidence="5 7" id="KW-1133">Transmembrane helix</keyword>
<feature type="transmembrane region" description="Helical" evidence="7">
    <location>
        <begin position="162"/>
        <end position="182"/>
    </location>
</feature>
<feature type="transmembrane region" description="Helical" evidence="7">
    <location>
        <begin position="76"/>
        <end position="99"/>
    </location>
</feature>
<feature type="transmembrane region" description="Helical" evidence="7">
    <location>
        <begin position="285"/>
        <end position="314"/>
    </location>
</feature>
<dbReference type="RefSeq" id="WP_265963316.1">
    <property type="nucleotide sequence ID" value="NZ_JAPEVI010000003.1"/>
</dbReference>
<feature type="transmembrane region" description="Helical" evidence="7">
    <location>
        <begin position="136"/>
        <end position="156"/>
    </location>
</feature>
<reference evidence="8 9" key="1">
    <citation type="journal article" date="2016" name="Int. J. Syst. Evol. Microbiol.">
        <title>Labrenzia salina sp. nov., isolated from the rhizosphere of the halophyte Arthrocnemum macrostachyum.</title>
        <authorList>
            <person name="Camacho M."/>
            <person name="Redondo-Gomez S."/>
            <person name="Rodriguez-Llorente I."/>
            <person name="Rohde M."/>
            <person name="Sproer C."/>
            <person name="Schumann P."/>
            <person name="Klenk H.P."/>
            <person name="Montero-Calasanz M.D.C."/>
        </authorList>
    </citation>
    <scope>NUCLEOTIDE SEQUENCE [LARGE SCALE GENOMIC DNA]</scope>
    <source>
        <strain evidence="8 9">DSM 29163</strain>
    </source>
</reference>
<name>A0ABT3R313_9HYPH</name>
<dbReference type="PANTHER" id="PTHR23513:SF9">
    <property type="entry name" value="ENTEROBACTIN EXPORTER ENTS"/>
    <property type="match status" value="1"/>
</dbReference>
<accession>A0ABT3R313</accession>
<dbReference type="Pfam" id="PF07690">
    <property type="entry name" value="MFS_1"/>
    <property type="match status" value="1"/>
</dbReference>
<sequence length="395" mass="42292">MLVRDRAFFASMFLTVLADQILLFLVPLVIFQITGNVAWSGLAFFFETLPRYLAFPFAGILCDRISPLLLLRVSRILRAAACVVGISGQVVFGGVWWLIGLSAVVGMLTTQGMLALEMVLVRAFSDQRFEKVASYGQLASQMGVVLGPLTAAYLMAIWPWEAVVVVATVLFVLSDAMFMLWPGKARMEALPARREHRHPIADLRHALLLVWTLPGLMRAILQAAGVNLIIGATLATAAAMVTGLFAQSEQVYAWLQVGGALATLAVLTLTAHVHLGLNTLGRTAYGLICLGAVLTGLGAHPLVYAAGFLLIAGFDKMFNIYVRTLRKEIIPAEEFGKTTGVIICLNNLSQPLAGLVVALFAAGDDARGVLLGLAATMAVLGVATFRRGALVLEAD</sequence>
<evidence type="ECO:0000256" key="3">
    <source>
        <dbReference type="ARBA" id="ARBA00022475"/>
    </source>
</evidence>
<dbReference type="SUPFAM" id="SSF103473">
    <property type="entry name" value="MFS general substrate transporter"/>
    <property type="match status" value="1"/>
</dbReference>
<protein>
    <submittedName>
        <fullName evidence="8">MFS transporter</fullName>
    </submittedName>
</protein>
<evidence type="ECO:0000313" key="8">
    <source>
        <dbReference type="EMBL" id="MCX2723542.1"/>
    </source>
</evidence>
<comment type="caution">
    <text evidence="8">The sequence shown here is derived from an EMBL/GenBank/DDBJ whole genome shotgun (WGS) entry which is preliminary data.</text>
</comment>
<feature type="transmembrane region" description="Helical" evidence="7">
    <location>
        <begin position="368"/>
        <end position="385"/>
    </location>
</feature>
<gene>
    <name evidence="8" type="ORF">ON753_14375</name>
</gene>
<feature type="transmembrane region" description="Helical" evidence="7">
    <location>
        <begin position="227"/>
        <end position="246"/>
    </location>
</feature>
<evidence type="ECO:0000256" key="4">
    <source>
        <dbReference type="ARBA" id="ARBA00022692"/>
    </source>
</evidence>
<feature type="transmembrane region" description="Helical" evidence="7">
    <location>
        <begin position="105"/>
        <end position="124"/>
    </location>
</feature>
<keyword evidence="9" id="KW-1185">Reference proteome</keyword>
<dbReference type="InterPro" id="IPR011701">
    <property type="entry name" value="MFS"/>
</dbReference>
<keyword evidence="3" id="KW-1003">Cell membrane</keyword>
<dbReference type="Gene3D" id="1.20.1250.20">
    <property type="entry name" value="MFS general substrate transporter like domains"/>
    <property type="match status" value="1"/>
</dbReference>
<evidence type="ECO:0000256" key="1">
    <source>
        <dbReference type="ARBA" id="ARBA00004651"/>
    </source>
</evidence>
<dbReference type="InterPro" id="IPR036259">
    <property type="entry name" value="MFS_trans_sf"/>
</dbReference>
<feature type="transmembrane region" description="Helical" evidence="7">
    <location>
        <begin position="253"/>
        <end position="273"/>
    </location>
</feature>
<evidence type="ECO:0000256" key="6">
    <source>
        <dbReference type="ARBA" id="ARBA00023136"/>
    </source>
</evidence>
<dbReference type="Proteomes" id="UP001300261">
    <property type="component" value="Unassembled WGS sequence"/>
</dbReference>
<dbReference type="EMBL" id="JAPEVI010000003">
    <property type="protein sequence ID" value="MCX2723542.1"/>
    <property type="molecule type" value="Genomic_DNA"/>
</dbReference>
<dbReference type="PANTHER" id="PTHR23513">
    <property type="entry name" value="INTEGRAL MEMBRANE EFFLUX PROTEIN-RELATED"/>
    <property type="match status" value="1"/>
</dbReference>
<evidence type="ECO:0000256" key="2">
    <source>
        <dbReference type="ARBA" id="ARBA00022448"/>
    </source>
</evidence>
<proteinExistence type="predicted"/>
<feature type="transmembrane region" description="Helical" evidence="7">
    <location>
        <begin position="335"/>
        <end position="362"/>
    </location>
</feature>
<evidence type="ECO:0000256" key="7">
    <source>
        <dbReference type="SAM" id="Phobius"/>
    </source>
</evidence>
<keyword evidence="2" id="KW-0813">Transport</keyword>
<keyword evidence="6 7" id="KW-0472">Membrane</keyword>
<organism evidence="8 9">
    <name type="scientific">Roseibium salinum</name>
    <dbReference type="NCBI Taxonomy" id="1604349"/>
    <lineage>
        <taxon>Bacteria</taxon>
        <taxon>Pseudomonadati</taxon>
        <taxon>Pseudomonadota</taxon>
        <taxon>Alphaproteobacteria</taxon>
        <taxon>Hyphomicrobiales</taxon>
        <taxon>Stappiaceae</taxon>
        <taxon>Roseibium</taxon>
    </lineage>
</organism>
<evidence type="ECO:0000256" key="5">
    <source>
        <dbReference type="ARBA" id="ARBA00022989"/>
    </source>
</evidence>